<protein>
    <submittedName>
        <fullName evidence="1">Uncharacterized protein</fullName>
    </submittedName>
</protein>
<evidence type="ECO:0000313" key="1">
    <source>
        <dbReference type="EMBL" id="USY23551.1"/>
    </source>
</evidence>
<keyword evidence="1" id="KW-0614">Plasmid</keyword>
<evidence type="ECO:0000313" key="2">
    <source>
        <dbReference type="Proteomes" id="UP001055940"/>
    </source>
</evidence>
<gene>
    <name evidence="1" type="ORF">NE857_34020</name>
</gene>
<organism evidence="1 2">
    <name type="scientific">Nocardiopsis exhalans</name>
    <dbReference type="NCBI Taxonomy" id="163604"/>
    <lineage>
        <taxon>Bacteria</taxon>
        <taxon>Bacillati</taxon>
        <taxon>Actinomycetota</taxon>
        <taxon>Actinomycetes</taxon>
        <taxon>Streptosporangiales</taxon>
        <taxon>Nocardiopsidaceae</taxon>
        <taxon>Nocardiopsis</taxon>
    </lineage>
</organism>
<accession>A0ABY5DGT0</accession>
<dbReference type="RefSeq" id="WP_254422205.1">
    <property type="nucleotide sequence ID" value="NZ_BAAAJB010000040.1"/>
</dbReference>
<dbReference type="Proteomes" id="UP001055940">
    <property type="component" value="Plasmid unnamed1"/>
</dbReference>
<sequence>MSTTANTAARELAEALGALFADYPMASPEAATLTLTVDTHTGRPLQIDGDPDQLVWLADLIRRGHQDQDRAQPGHPKEGVCAHCDQHEDAIHI</sequence>
<keyword evidence="2" id="KW-1185">Reference proteome</keyword>
<geneLocation type="plasmid" evidence="1 2">
    <name>unnamed1</name>
</geneLocation>
<proteinExistence type="predicted"/>
<dbReference type="EMBL" id="CP099838">
    <property type="protein sequence ID" value="USY23551.1"/>
    <property type="molecule type" value="Genomic_DNA"/>
</dbReference>
<reference evidence="1" key="1">
    <citation type="submission" date="2022-06" db="EMBL/GenBank/DDBJ databases">
        <authorList>
            <person name="Ping M."/>
        </authorList>
    </citation>
    <scope>NUCLEOTIDE SEQUENCE</scope>
    <source>
        <strain evidence="1">JCM11759T</strain>
        <plasmid evidence="1">unnamed1</plasmid>
    </source>
</reference>
<name>A0ABY5DGT0_9ACTN</name>